<evidence type="ECO:0000313" key="1">
    <source>
        <dbReference type="EMBL" id="KAL2622189.1"/>
    </source>
</evidence>
<organism evidence="1 2">
    <name type="scientific">Riccia fluitans</name>
    <dbReference type="NCBI Taxonomy" id="41844"/>
    <lineage>
        <taxon>Eukaryota</taxon>
        <taxon>Viridiplantae</taxon>
        <taxon>Streptophyta</taxon>
        <taxon>Embryophyta</taxon>
        <taxon>Marchantiophyta</taxon>
        <taxon>Marchantiopsida</taxon>
        <taxon>Marchantiidae</taxon>
        <taxon>Marchantiales</taxon>
        <taxon>Ricciaceae</taxon>
        <taxon>Riccia</taxon>
    </lineage>
</organism>
<dbReference type="AlphaFoldDB" id="A0ABD1Y9U3"/>
<sequence>MMASSIPSEFLPHKATVMLLPLEAILPRAISHRDILLKVTLLKVTSRVTPSSRQCIRPRNNNSINSGRITALRLPKDVSQHSVVAVYATCSSSGTGHFYRGVSLSKSIQSECHAVLFFQRRPFCITLKRRYTVRSEVYGLE</sequence>
<keyword evidence="2" id="KW-1185">Reference proteome</keyword>
<evidence type="ECO:0000313" key="2">
    <source>
        <dbReference type="Proteomes" id="UP001605036"/>
    </source>
</evidence>
<gene>
    <name evidence="1" type="ORF">R1flu_002394</name>
</gene>
<reference evidence="1 2" key="1">
    <citation type="submission" date="2024-09" db="EMBL/GenBank/DDBJ databases">
        <title>Chromosome-scale assembly of Riccia fluitans.</title>
        <authorList>
            <person name="Paukszto L."/>
            <person name="Sawicki J."/>
            <person name="Karawczyk K."/>
            <person name="Piernik-Szablinska J."/>
            <person name="Szczecinska M."/>
            <person name="Mazdziarz M."/>
        </authorList>
    </citation>
    <scope>NUCLEOTIDE SEQUENCE [LARGE SCALE GENOMIC DNA]</scope>
    <source>
        <strain evidence="1">Rf_01</strain>
        <tissue evidence="1">Aerial parts of the thallus</tissue>
    </source>
</reference>
<name>A0ABD1Y9U3_9MARC</name>
<dbReference type="EMBL" id="JBHFFA010000006">
    <property type="protein sequence ID" value="KAL2622189.1"/>
    <property type="molecule type" value="Genomic_DNA"/>
</dbReference>
<comment type="caution">
    <text evidence="1">The sequence shown here is derived from an EMBL/GenBank/DDBJ whole genome shotgun (WGS) entry which is preliminary data.</text>
</comment>
<accession>A0ABD1Y9U3</accession>
<dbReference type="Proteomes" id="UP001605036">
    <property type="component" value="Unassembled WGS sequence"/>
</dbReference>
<proteinExistence type="predicted"/>
<protein>
    <submittedName>
        <fullName evidence="1">Uncharacterized protein</fullName>
    </submittedName>
</protein>